<evidence type="ECO:0000313" key="1">
    <source>
        <dbReference type="EMBL" id="ODN29895.1"/>
    </source>
</evidence>
<protein>
    <submittedName>
        <fullName evidence="1">Uncharacterized protein</fullName>
    </submittedName>
</protein>
<dbReference type="RefSeq" id="WP_069293690.1">
    <property type="nucleotide sequence ID" value="NZ_CP140110.1"/>
</dbReference>
<evidence type="ECO:0000313" key="2">
    <source>
        <dbReference type="Proteomes" id="UP000094570"/>
    </source>
</evidence>
<name>A0A1E3G0Z4_9BACT</name>
<comment type="caution">
    <text evidence="1">The sequence shown here is derived from an EMBL/GenBank/DDBJ whole genome shotgun (WGS) entry which is preliminary data.</text>
</comment>
<dbReference type="Proteomes" id="UP000094570">
    <property type="component" value="Unassembled WGS sequence"/>
</dbReference>
<accession>A0A1E3G0Z4</accession>
<sequence>MLTAQSFRLIRKASILFLIALTVLLLADLHLPTVIGTKRFDVGKKFLVNGKEYQFTFLDGMLLEDGSLSVKVDGKDYKITIDTTPPEGRISALTEGFSFVSDTPVRFYDPKDRGGKPIAFGNEYRLRNEPLLVTLEDEAGNVADALCTPPLLEKLDILDSQVPLTNISGRKFLLASRSPYRLIGRSLVPDNSAIIPEDGAVVQHTLNSTLIIKGLFYSIGKVTVLGTGEFQVTDKGMLYLSGQANDTNVSSDGGALVCLNEVSVGNINLNYANYVVLRKINAPYVRISSSYTVYVVDSNIETLEIDNCATVHINNSFIRTMNVSTMSNVNVYSSRFESINISDLSVLNFVRSTVGKLNTGRGSISKLKLSTVNEFHIFDYGIGYIFRTKAGKTVQTNGRLYNVK</sequence>
<proteinExistence type="predicted"/>
<dbReference type="AlphaFoldDB" id="A0A1E3G0Z4"/>
<dbReference type="OrthoDB" id="41500at2"/>
<dbReference type="STRING" id="1008305.A4H02_08155"/>
<keyword evidence="2" id="KW-1185">Reference proteome</keyword>
<dbReference type="EMBL" id="LWAF01000015">
    <property type="protein sequence ID" value="ODN29895.1"/>
    <property type="molecule type" value="Genomic_DNA"/>
</dbReference>
<reference evidence="2" key="1">
    <citation type="submission" date="2016-04" db="EMBL/GenBank/DDBJ databases">
        <title>The genome sequence project of a novel Fervidobacterium isolate from a hot spring in Thailand.</title>
        <authorList>
            <person name="Gonzalez J.M."/>
            <person name="Cuecas A."/>
            <person name="Kanoksilapatham W."/>
        </authorList>
    </citation>
    <scope>NUCLEOTIDE SEQUENCE [LARGE SCALE GENOMIC DNA]</scope>
    <source>
        <strain evidence="2">FC2004</strain>
    </source>
</reference>
<gene>
    <name evidence="1" type="ORF">A4H02_08155</name>
</gene>
<organism evidence="1 2">
    <name type="scientific">Fervidobacterium thailandense</name>
    <dbReference type="NCBI Taxonomy" id="1008305"/>
    <lineage>
        <taxon>Bacteria</taxon>
        <taxon>Thermotogati</taxon>
        <taxon>Thermotogota</taxon>
        <taxon>Thermotogae</taxon>
        <taxon>Thermotogales</taxon>
        <taxon>Fervidobacteriaceae</taxon>
        <taxon>Fervidobacterium</taxon>
    </lineage>
</organism>